<organism evidence="2 3">
    <name type="scientific">Caligus rogercresseyi</name>
    <name type="common">Sea louse</name>
    <dbReference type="NCBI Taxonomy" id="217165"/>
    <lineage>
        <taxon>Eukaryota</taxon>
        <taxon>Metazoa</taxon>
        <taxon>Ecdysozoa</taxon>
        <taxon>Arthropoda</taxon>
        <taxon>Crustacea</taxon>
        <taxon>Multicrustacea</taxon>
        <taxon>Hexanauplia</taxon>
        <taxon>Copepoda</taxon>
        <taxon>Siphonostomatoida</taxon>
        <taxon>Caligidae</taxon>
        <taxon>Caligus</taxon>
    </lineage>
</organism>
<dbReference type="AlphaFoldDB" id="A0A7T8JXN3"/>
<proteinExistence type="predicted"/>
<dbReference type="Gene3D" id="3.40.190.10">
    <property type="entry name" value="Periplasmic binding protein-like II"/>
    <property type="match status" value="1"/>
</dbReference>
<gene>
    <name evidence="2" type="ORF">FKW44_019636</name>
</gene>
<name>A0A7T8JXN3_CALRO</name>
<dbReference type="Proteomes" id="UP000595437">
    <property type="component" value="Chromosome 14"/>
</dbReference>
<evidence type="ECO:0000313" key="2">
    <source>
        <dbReference type="EMBL" id="QQP38918.1"/>
    </source>
</evidence>
<accession>A0A7T8JXN3</accession>
<evidence type="ECO:0000313" key="3">
    <source>
        <dbReference type="Proteomes" id="UP000595437"/>
    </source>
</evidence>
<feature type="signal peptide" evidence="1">
    <location>
        <begin position="1"/>
        <end position="18"/>
    </location>
</feature>
<feature type="chain" id="PRO_5031254602" evidence="1">
    <location>
        <begin position="19"/>
        <end position="122"/>
    </location>
</feature>
<reference evidence="3" key="1">
    <citation type="submission" date="2021-01" db="EMBL/GenBank/DDBJ databases">
        <title>Caligus Genome Assembly.</title>
        <authorList>
            <person name="Gallardo-Escarate C."/>
        </authorList>
    </citation>
    <scope>NUCLEOTIDE SEQUENCE [LARGE SCALE GENOMIC DNA]</scope>
</reference>
<protein>
    <submittedName>
        <fullName evidence="2">Melanotransferrinlike</fullName>
    </submittedName>
</protein>
<sequence>MKPIISLIIVLLLPVVFGRETEEDRANQLYHSARNEEDIMWCCLSQEEVQKCYDFAKAAEELHKEDETIFGSYYRRLKCKLYHNKNECMRVIDENRPVILISCAWRPETCSMEDAITPSSPF</sequence>
<keyword evidence="1" id="KW-0732">Signal</keyword>
<keyword evidence="3" id="KW-1185">Reference proteome</keyword>
<dbReference type="EMBL" id="CP045903">
    <property type="protein sequence ID" value="QQP38918.1"/>
    <property type="molecule type" value="Genomic_DNA"/>
</dbReference>
<evidence type="ECO:0000256" key="1">
    <source>
        <dbReference type="SAM" id="SignalP"/>
    </source>
</evidence>